<organism evidence="2 3">
    <name type="scientific">Fusarium torulosum</name>
    <dbReference type="NCBI Taxonomy" id="33205"/>
    <lineage>
        <taxon>Eukaryota</taxon>
        <taxon>Fungi</taxon>
        <taxon>Dikarya</taxon>
        <taxon>Ascomycota</taxon>
        <taxon>Pezizomycotina</taxon>
        <taxon>Sordariomycetes</taxon>
        <taxon>Hypocreomycetidae</taxon>
        <taxon>Hypocreales</taxon>
        <taxon>Nectriaceae</taxon>
        <taxon>Fusarium</taxon>
    </lineage>
</organism>
<keyword evidence="1" id="KW-0732">Signal</keyword>
<comment type="caution">
    <text evidence="2">The sequence shown here is derived from an EMBL/GenBank/DDBJ whole genome shotgun (WGS) entry which is preliminary data.</text>
</comment>
<evidence type="ECO:0000313" key="3">
    <source>
        <dbReference type="Proteomes" id="UP001187734"/>
    </source>
</evidence>
<sequence>MQLTATFLALFASQALSVNMWSHPDAEAECGALGVMEWDLDTLPGYNPTELRKCREHPVSLNIHARDEGEELNDLSKRACLKGNQNSGCSDGWCWKRCGKGGKWCWLAKVNGTGDWQSCSQGCGDYSWE</sequence>
<keyword evidence="3" id="KW-1185">Reference proteome</keyword>
<protein>
    <recommendedName>
        <fullName evidence="4">IDI-2</fullName>
    </recommendedName>
</protein>
<dbReference type="Proteomes" id="UP001187734">
    <property type="component" value="Unassembled WGS sequence"/>
</dbReference>
<reference evidence="2" key="1">
    <citation type="submission" date="2018-03" db="EMBL/GenBank/DDBJ databases">
        <authorList>
            <person name="Guldener U."/>
        </authorList>
    </citation>
    <scope>NUCLEOTIDE SEQUENCE</scope>
</reference>
<name>A0AAE8LXY8_9HYPO</name>
<evidence type="ECO:0008006" key="4">
    <source>
        <dbReference type="Google" id="ProtNLM"/>
    </source>
</evidence>
<evidence type="ECO:0000313" key="2">
    <source>
        <dbReference type="EMBL" id="SPJ70582.1"/>
    </source>
</evidence>
<feature type="signal peptide" evidence="1">
    <location>
        <begin position="1"/>
        <end position="17"/>
    </location>
</feature>
<evidence type="ECO:0000256" key="1">
    <source>
        <dbReference type="SAM" id="SignalP"/>
    </source>
</evidence>
<feature type="chain" id="PRO_5042069712" description="IDI-2" evidence="1">
    <location>
        <begin position="18"/>
        <end position="129"/>
    </location>
</feature>
<accession>A0AAE8LXY8</accession>
<dbReference type="EMBL" id="ONZP01000012">
    <property type="protein sequence ID" value="SPJ70582.1"/>
    <property type="molecule type" value="Genomic_DNA"/>
</dbReference>
<proteinExistence type="predicted"/>
<gene>
    <name evidence="2" type="ORF">FTOL_00310</name>
</gene>
<dbReference type="AlphaFoldDB" id="A0AAE8LXY8"/>